<evidence type="ECO:0000313" key="3">
    <source>
        <dbReference type="Proteomes" id="UP001148786"/>
    </source>
</evidence>
<feature type="compositionally biased region" description="Polar residues" evidence="1">
    <location>
        <begin position="852"/>
        <end position="864"/>
    </location>
</feature>
<feature type="compositionally biased region" description="Basic residues" evidence="1">
    <location>
        <begin position="727"/>
        <end position="736"/>
    </location>
</feature>
<feature type="region of interest" description="Disordered" evidence="1">
    <location>
        <begin position="802"/>
        <end position="963"/>
    </location>
</feature>
<feature type="compositionally biased region" description="Basic residues" evidence="1">
    <location>
        <begin position="1003"/>
        <end position="1015"/>
    </location>
</feature>
<feature type="region of interest" description="Disordered" evidence="1">
    <location>
        <begin position="990"/>
        <end position="1037"/>
    </location>
</feature>
<keyword evidence="3" id="KW-1185">Reference proteome</keyword>
<organism evidence="2 3">
    <name type="scientific">Agrocybe chaxingu</name>
    <dbReference type="NCBI Taxonomy" id="84603"/>
    <lineage>
        <taxon>Eukaryota</taxon>
        <taxon>Fungi</taxon>
        <taxon>Dikarya</taxon>
        <taxon>Basidiomycota</taxon>
        <taxon>Agaricomycotina</taxon>
        <taxon>Agaricomycetes</taxon>
        <taxon>Agaricomycetidae</taxon>
        <taxon>Agaricales</taxon>
        <taxon>Agaricineae</taxon>
        <taxon>Strophariaceae</taxon>
        <taxon>Agrocybe</taxon>
    </lineage>
</organism>
<feature type="compositionally biased region" description="Low complexity" evidence="1">
    <location>
        <begin position="486"/>
        <end position="505"/>
    </location>
</feature>
<feature type="compositionally biased region" description="Low complexity" evidence="1">
    <location>
        <begin position="627"/>
        <end position="642"/>
    </location>
</feature>
<feature type="compositionally biased region" description="Basic residues" evidence="1">
    <location>
        <begin position="512"/>
        <end position="521"/>
    </location>
</feature>
<feature type="region of interest" description="Disordered" evidence="1">
    <location>
        <begin position="1174"/>
        <end position="1193"/>
    </location>
</feature>
<dbReference type="EMBL" id="JANKHO010001029">
    <property type="protein sequence ID" value="KAJ3504294.1"/>
    <property type="molecule type" value="Genomic_DNA"/>
</dbReference>
<dbReference type="Proteomes" id="UP001148786">
    <property type="component" value="Unassembled WGS sequence"/>
</dbReference>
<feature type="compositionally biased region" description="Polar residues" evidence="1">
    <location>
        <begin position="649"/>
        <end position="663"/>
    </location>
</feature>
<feature type="region of interest" description="Disordered" evidence="1">
    <location>
        <begin position="368"/>
        <end position="403"/>
    </location>
</feature>
<sequence length="1214" mass="130503">MASLHRPTASSSISPNTRVRQLWKTFELSVAKSRTTMEHKVKAIVAKADTEYNKASPHHRMPLAEHKALKAKFVKEIQEPYFEKVRSEWHSKLHAAGLQVEDWTDITDDEMEAVSRVLGDLEDESDEDLVVVQPPAPVAAAAPIPQQYSTPFLYPTAPSISTSMRSTNVSVASSYAFVNPSEFHSEDEDIMFMPSKAPSRELPSDDDDHVGISIPRRHNGFDAWSSDSHPSSLQNSVDSSDFAFSRPAVAESSRNASSSRMTSHRQQLEAQAEKGKTSGGKSKHARQPYIGPHVDDPEDPLSEEEDFERFKMEICVQKIIEFHQAAALADIELAVEIYKGRKAAGGKKHEASPLVVQHQKRMVQVQMEKEEERKAIVNTERSKRKSEPRRRPGRSATLVAPIPSAPATPSWLHAFQEQVPSRLESEFDLDRVLSDDPNERHGNIDQLLEQMFPGSSSADSASSHPPVRHSLYQPFIPDPPQPLERSTISTSSQAYFSSASQASLSHGQRQPTAKKPHRKVKPSLFGDNDSDDEHSSPPAAEQPVNPFLNDDAGALLTNHLMQQPDIASAFTEWAGAGGMSAGASNGSAPNLPWATKPAASDSTPNPWSAKNVRATPVASGWTKRKPSISTPQPPQFSFSNPFGMPEQSGEPSLFTSATLNSLNAKGKKPAGPTEPPRVDEDLVNGQSPSASIPEPPSKGPATLLPPSVPPKVEKPAAAAPPVPTGKKLNKKQRQANKKNAATASTVEAVEAEPVPTPATSYPAGCFQASFAKCTSPRPAAELVDSSRARTSVVGNYVLDAKGDSWHGSGGWDDAASTPRAASKIPSYLQESTSSIKPEGTPRPSLFKKSTSRLDQMGQNSTIKGSQWGAPATGASSRSVWGIFASDGSASQQAPAGTSRSVSRDPWVPGGFDVDDGGGGDGGREETEQETAMQQFWTPPSESSQVGKAASVPVQQRQQALPVAAAHRFQHMNESSASSATPQVVNPKTSVPMVQATSTPVNAKKGKGKKNAKGKKATIEEVQDDEDQDTKGESLPVNSRFIMEPKILEPKPSVPPTMFDSIISYTDAEDESVASSSSFGPTSSAAASSPPDIFENEARMAAAIKELQEGTMKGEKKWNTGGNMQLQQLQQSHSASDMDTSTTTPLSLNAFAGRSSARPAMGSIRPAMQQTSIWGVKDKGKARTTDLGGGEEFPKVANSTIQNLKRNKAAGGKLF</sequence>
<feature type="compositionally biased region" description="Basic residues" evidence="1">
    <location>
        <begin position="382"/>
        <end position="393"/>
    </location>
</feature>
<comment type="caution">
    <text evidence="2">The sequence shown here is derived from an EMBL/GenBank/DDBJ whole genome shotgun (WGS) entry which is preliminary data.</text>
</comment>
<feature type="region of interest" description="Disordered" evidence="1">
    <location>
        <begin position="453"/>
        <end position="551"/>
    </location>
</feature>
<proteinExistence type="predicted"/>
<dbReference type="OrthoDB" id="3038408at2759"/>
<accession>A0A9W8JV88</accession>
<evidence type="ECO:0000313" key="2">
    <source>
        <dbReference type="EMBL" id="KAJ3504294.1"/>
    </source>
</evidence>
<protein>
    <submittedName>
        <fullName evidence="2">Uncharacterized protein</fullName>
    </submittedName>
</protein>
<name>A0A9W8JV88_9AGAR</name>
<dbReference type="AlphaFoldDB" id="A0A9W8JV88"/>
<feature type="region of interest" description="Disordered" evidence="1">
    <location>
        <begin position="580"/>
        <end position="761"/>
    </location>
</feature>
<reference evidence="2" key="1">
    <citation type="submission" date="2022-07" db="EMBL/GenBank/DDBJ databases">
        <title>Genome Sequence of Agrocybe chaxingu.</title>
        <authorList>
            <person name="Buettner E."/>
        </authorList>
    </citation>
    <scope>NUCLEOTIDE SEQUENCE</scope>
    <source>
        <strain evidence="2">MP-N11</strain>
    </source>
</reference>
<feature type="compositionally biased region" description="Polar residues" evidence="1">
    <location>
        <begin position="887"/>
        <end position="900"/>
    </location>
</feature>
<feature type="compositionally biased region" description="Acidic residues" evidence="1">
    <location>
        <begin position="296"/>
        <end position="305"/>
    </location>
</feature>
<feature type="compositionally biased region" description="Polar residues" evidence="1">
    <location>
        <begin position="929"/>
        <end position="945"/>
    </location>
</feature>
<feature type="compositionally biased region" description="Low complexity" evidence="1">
    <location>
        <begin position="252"/>
        <end position="261"/>
    </location>
</feature>
<feature type="region of interest" description="Disordered" evidence="1">
    <location>
        <begin position="195"/>
        <end position="214"/>
    </location>
</feature>
<feature type="region of interest" description="Disordered" evidence="1">
    <location>
        <begin position="248"/>
        <end position="305"/>
    </location>
</feature>
<feature type="compositionally biased region" description="Low complexity" evidence="1">
    <location>
        <begin position="737"/>
        <end position="759"/>
    </location>
</feature>
<evidence type="ECO:0000256" key="1">
    <source>
        <dbReference type="SAM" id="MobiDB-lite"/>
    </source>
</evidence>
<gene>
    <name evidence="2" type="ORF">NLJ89_g8009</name>
</gene>